<dbReference type="Proteomes" id="UP000826462">
    <property type="component" value="Chromosome 1"/>
</dbReference>
<organism evidence="1 2">
    <name type="scientific">Paraburkholderia edwinii</name>
    <dbReference type="NCBI Taxonomy" id="2861782"/>
    <lineage>
        <taxon>Bacteria</taxon>
        <taxon>Pseudomonadati</taxon>
        <taxon>Pseudomonadota</taxon>
        <taxon>Betaproteobacteria</taxon>
        <taxon>Burkholderiales</taxon>
        <taxon>Burkholderiaceae</taxon>
        <taxon>Paraburkholderia</taxon>
    </lineage>
</organism>
<evidence type="ECO:0000313" key="2">
    <source>
        <dbReference type="Proteomes" id="UP000826462"/>
    </source>
</evidence>
<name>A0ABX8UIZ7_9BURK</name>
<keyword evidence="2" id="KW-1185">Reference proteome</keyword>
<sequence length="65" mass="7377">MKTSASARHARRAIPQVAKAISVLRRMRSTVDPLSRRRDETGCKAACADMQQTVKNEVSYVFRRI</sequence>
<reference evidence="1 2" key="1">
    <citation type="submission" date="2021-07" db="EMBL/GenBank/DDBJ databases">
        <title>Paraburkholderia edwinii protects Aspergillus sp. from phenazines by acting as a toxin sponge.</title>
        <authorList>
            <person name="Dahlstrom K.M."/>
            <person name="Newman D.K."/>
        </authorList>
    </citation>
    <scope>NUCLEOTIDE SEQUENCE [LARGE SCALE GENOMIC DNA]</scope>
    <source>
        <strain evidence="1 2">Pe01</strain>
    </source>
</reference>
<evidence type="ECO:0000313" key="1">
    <source>
        <dbReference type="EMBL" id="QYD68973.1"/>
    </source>
</evidence>
<gene>
    <name evidence="1" type="ORF">KZJ38_00795</name>
</gene>
<accession>A0ABX8UIZ7</accession>
<dbReference type="RefSeq" id="WP_219798348.1">
    <property type="nucleotide sequence ID" value="NZ_CP080095.1"/>
</dbReference>
<protein>
    <submittedName>
        <fullName evidence="1">Uncharacterized protein</fullName>
    </submittedName>
</protein>
<dbReference type="EMBL" id="CP080095">
    <property type="protein sequence ID" value="QYD68973.1"/>
    <property type="molecule type" value="Genomic_DNA"/>
</dbReference>
<proteinExistence type="predicted"/>